<gene>
    <name evidence="1" type="ORF">K0M31_018293</name>
</gene>
<keyword evidence="2" id="KW-1185">Reference proteome</keyword>
<protein>
    <submittedName>
        <fullName evidence="1">Uncharacterized protein</fullName>
    </submittedName>
</protein>
<sequence>MYRQNLHGFDIQNGVQFAEWFLQQRIFKLEILERIASQWSVEREDQTETSDSVDWPGKWFGVASGKRRVHERAVSLATDSFTSSRNVAELCPHGRATLATAVIGRPRGQGRG</sequence>
<evidence type="ECO:0000313" key="1">
    <source>
        <dbReference type="EMBL" id="KAK1116572.1"/>
    </source>
</evidence>
<accession>A0AA40KDY5</accession>
<reference evidence="1" key="1">
    <citation type="submission" date="2021-10" db="EMBL/GenBank/DDBJ databases">
        <title>Melipona bicolor Genome sequencing and assembly.</title>
        <authorList>
            <person name="Araujo N.S."/>
            <person name="Arias M.C."/>
        </authorList>
    </citation>
    <scope>NUCLEOTIDE SEQUENCE</scope>
    <source>
        <strain evidence="1">USP_2M_L1-L4_2017</strain>
        <tissue evidence="1">Whole body</tissue>
    </source>
</reference>
<proteinExistence type="predicted"/>
<organism evidence="1 2">
    <name type="scientific">Melipona bicolor</name>
    <dbReference type="NCBI Taxonomy" id="60889"/>
    <lineage>
        <taxon>Eukaryota</taxon>
        <taxon>Metazoa</taxon>
        <taxon>Ecdysozoa</taxon>
        <taxon>Arthropoda</taxon>
        <taxon>Hexapoda</taxon>
        <taxon>Insecta</taxon>
        <taxon>Pterygota</taxon>
        <taxon>Neoptera</taxon>
        <taxon>Endopterygota</taxon>
        <taxon>Hymenoptera</taxon>
        <taxon>Apocrita</taxon>
        <taxon>Aculeata</taxon>
        <taxon>Apoidea</taxon>
        <taxon>Anthophila</taxon>
        <taxon>Apidae</taxon>
        <taxon>Melipona</taxon>
    </lineage>
</organism>
<name>A0AA40KDY5_9HYME</name>
<dbReference type="AlphaFoldDB" id="A0AA40KDY5"/>
<evidence type="ECO:0000313" key="2">
    <source>
        <dbReference type="Proteomes" id="UP001177670"/>
    </source>
</evidence>
<dbReference type="EMBL" id="JAHYIQ010000069">
    <property type="protein sequence ID" value="KAK1116572.1"/>
    <property type="molecule type" value="Genomic_DNA"/>
</dbReference>
<dbReference type="Proteomes" id="UP001177670">
    <property type="component" value="Unassembled WGS sequence"/>
</dbReference>
<comment type="caution">
    <text evidence="1">The sequence shown here is derived from an EMBL/GenBank/DDBJ whole genome shotgun (WGS) entry which is preliminary data.</text>
</comment>